<organism evidence="2">
    <name type="scientific">Laccaria bicolor (strain S238N-H82 / ATCC MYA-4686)</name>
    <name type="common">Bicoloured deceiver</name>
    <name type="synonym">Laccaria laccata var. bicolor</name>
    <dbReference type="NCBI Taxonomy" id="486041"/>
    <lineage>
        <taxon>Eukaryota</taxon>
        <taxon>Fungi</taxon>
        <taxon>Dikarya</taxon>
        <taxon>Basidiomycota</taxon>
        <taxon>Agaricomycotina</taxon>
        <taxon>Agaricomycetes</taxon>
        <taxon>Agaricomycetidae</taxon>
        <taxon>Agaricales</taxon>
        <taxon>Agaricineae</taxon>
        <taxon>Hydnangiaceae</taxon>
        <taxon>Laccaria</taxon>
    </lineage>
</organism>
<name>B0DDQ1_LACBS</name>
<protein>
    <submittedName>
        <fullName evidence="1">Predicted protein</fullName>
    </submittedName>
</protein>
<dbReference type="EMBL" id="DS547105">
    <property type="protein sequence ID" value="EDR07131.1"/>
    <property type="molecule type" value="Genomic_DNA"/>
</dbReference>
<sequence length="60" mass="6899">MYTFPALTPFVLRHFFSLPSRIQFTSAATRSQNVSAALTLYFSPPFLYSWALLCTLTIEY</sequence>
<dbReference type="GeneID" id="6077790"/>
<dbReference type="Proteomes" id="UP000001194">
    <property type="component" value="Unassembled WGS sequence"/>
</dbReference>
<dbReference type="AlphaFoldDB" id="B0DDQ1"/>
<proteinExistence type="predicted"/>
<dbReference type="InParanoid" id="B0DDQ1"/>
<evidence type="ECO:0000313" key="2">
    <source>
        <dbReference type="Proteomes" id="UP000001194"/>
    </source>
</evidence>
<reference evidence="1 2" key="1">
    <citation type="journal article" date="2008" name="Nature">
        <title>The genome of Laccaria bicolor provides insights into mycorrhizal symbiosis.</title>
        <authorList>
            <person name="Martin F."/>
            <person name="Aerts A."/>
            <person name="Ahren D."/>
            <person name="Brun A."/>
            <person name="Danchin E.G.J."/>
            <person name="Duchaussoy F."/>
            <person name="Gibon J."/>
            <person name="Kohler A."/>
            <person name="Lindquist E."/>
            <person name="Pereda V."/>
            <person name="Salamov A."/>
            <person name="Shapiro H.J."/>
            <person name="Wuyts J."/>
            <person name="Blaudez D."/>
            <person name="Buee M."/>
            <person name="Brokstein P."/>
            <person name="Canbaeck B."/>
            <person name="Cohen D."/>
            <person name="Courty P.E."/>
            <person name="Coutinho P.M."/>
            <person name="Delaruelle C."/>
            <person name="Detter J.C."/>
            <person name="Deveau A."/>
            <person name="DiFazio S."/>
            <person name="Duplessis S."/>
            <person name="Fraissinet-Tachet L."/>
            <person name="Lucic E."/>
            <person name="Frey-Klett P."/>
            <person name="Fourrey C."/>
            <person name="Feussner I."/>
            <person name="Gay G."/>
            <person name="Grimwood J."/>
            <person name="Hoegger P.J."/>
            <person name="Jain P."/>
            <person name="Kilaru S."/>
            <person name="Labbe J."/>
            <person name="Lin Y.C."/>
            <person name="Legue V."/>
            <person name="Le Tacon F."/>
            <person name="Marmeisse R."/>
            <person name="Melayah D."/>
            <person name="Montanini B."/>
            <person name="Muratet M."/>
            <person name="Nehls U."/>
            <person name="Niculita-Hirzel H."/>
            <person name="Oudot-Le Secq M.P."/>
            <person name="Peter M."/>
            <person name="Quesneville H."/>
            <person name="Rajashekar B."/>
            <person name="Reich M."/>
            <person name="Rouhier N."/>
            <person name="Schmutz J."/>
            <person name="Yin T."/>
            <person name="Chalot M."/>
            <person name="Henrissat B."/>
            <person name="Kuees U."/>
            <person name="Lucas S."/>
            <person name="Van de Peer Y."/>
            <person name="Podila G.K."/>
            <person name="Polle A."/>
            <person name="Pukkila P.J."/>
            <person name="Richardson P.M."/>
            <person name="Rouze P."/>
            <person name="Sanders I.R."/>
            <person name="Stajich J.E."/>
            <person name="Tunlid A."/>
            <person name="Tuskan G."/>
            <person name="Grigoriev I.V."/>
        </authorList>
    </citation>
    <scope>NUCLEOTIDE SEQUENCE [LARGE SCALE GENOMIC DNA]</scope>
    <source>
        <strain evidence="2">S238N-H82 / ATCC MYA-4686</strain>
    </source>
</reference>
<dbReference type="HOGENOM" id="CLU_2942157_0_0_1"/>
<dbReference type="RefSeq" id="XP_001882062.1">
    <property type="nucleotide sequence ID" value="XM_001882027.1"/>
</dbReference>
<accession>B0DDQ1</accession>
<keyword evidence="2" id="KW-1185">Reference proteome</keyword>
<evidence type="ECO:0000313" key="1">
    <source>
        <dbReference type="EMBL" id="EDR07131.1"/>
    </source>
</evidence>
<dbReference type="KEGG" id="lbc:LACBIDRAFT_298963"/>
<gene>
    <name evidence="1" type="ORF">LACBIDRAFT_298963</name>
</gene>